<proteinExistence type="predicted"/>
<evidence type="ECO:0000313" key="1">
    <source>
        <dbReference type="EMBL" id="AKV01656.1"/>
    </source>
</evidence>
<dbReference type="RefSeq" id="WP_146652714.1">
    <property type="nucleotide sequence ID" value="NZ_CP012333.1"/>
</dbReference>
<protein>
    <submittedName>
        <fullName evidence="1">Uncharacterized protein</fullName>
    </submittedName>
</protein>
<dbReference type="EMBL" id="CP012333">
    <property type="protein sequence ID" value="AKV01656.1"/>
    <property type="molecule type" value="Genomic_DNA"/>
</dbReference>
<dbReference type="Proteomes" id="UP000064967">
    <property type="component" value="Chromosome"/>
</dbReference>
<reference evidence="1 2" key="1">
    <citation type="submission" date="2015-08" db="EMBL/GenBank/DDBJ databases">
        <authorList>
            <person name="Babu N.S."/>
            <person name="Beckwith C.J."/>
            <person name="Beseler K.G."/>
            <person name="Brison A."/>
            <person name="Carone J.V."/>
            <person name="Caskin T.P."/>
            <person name="Diamond M."/>
            <person name="Durham M.E."/>
            <person name="Foxe J.M."/>
            <person name="Go M."/>
            <person name="Henderson B.A."/>
            <person name="Jones I.B."/>
            <person name="McGettigan J.A."/>
            <person name="Micheletti S.J."/>
            <person name="Nasrallah M.E."/>
            <person name="Ortiz D."/>
            <person name="Piller C.R."/>
            <person name="Privatt S.R."/>
            <person name="Schneider S.L."/>
            <person name="Sharp S."/>
            <person name="Smith T.C."/>
            <person name="Stanton J.D."/>
            <person name="Ullery H.E."/>
            <person name="Wilson R.J."/>
            <person name="Serrano M.G."/>
            <person name="Buck G."/>
            <person name="Lee V."/>
            <person name="Wang Y."/>
            <person name="Carvalho R."/>
            <person name="Voegtly L."/>
            <person name="Shi R."/>
            <person name="Duckworth R."/>
            <person name="Johnson A."/>
            <person name="Loviza R."/>
            <person name="Walstead R."/>
            <person name="Shah Z."/>
            <person name="Kiflezghi M."/>
            <person name="Wade K."/>
            <person name="Ball S.L."/>
            <person name="Bradley K.W."/>
            <person name="Asai D.J."/>
            <person name="Bowman C.A."/>
            <person name="Russell D.A."/>
            <person name="Pope W.H."/>
            <person name="Jacobs-Sera D."/>
            <person name="Hendrix R.W."/>
            <person name="Hatfull G.F."/>
        </authorList>
    </citation>
    <scope>NUCLEOTIDE SEQUENCE [LARGE SCALE GENOMIC DNA]</scope>
    <source>
        <strain evidence="1 2">DSM 27648</strain>
    </source>
</reference>
<dbReference type="STRING" id="1391654.AKJ09_08319"/>
<sequence length="130" mass="14740">MSLRTAALAAKRTVAELHAEFERHPTDDNDYDFEAAREAWLATLVSVVHALPRELLRDESEWRTRSEKTGVARVISNAPRVLERKKIEPRHLAVVALLAGVPCKYGKRDDVQAVLERMANAVSQDVKRRK</sequence>
<dbReference type="AlphaFoldDB" id="A0A0K1Q745"/>
<evidence type="ECO:0000313" key="2">
    <source>
        <dbReference type="Proteomes" id="UP000064967"/>
    </source>
</evidence>
<name>A0A0K1Q745_9BACT</name>
<accession>A0A0K1Q745</accession>
<dbReference type="KEGG" id="llu:AKJ09_08319"/>
<gene>
    <name evidence="1" type="ORF">AKJ09_08319</name>
</gene>
<keyword evidence="2" id="KW-1185">Reference proteome</keyword>
<organism evidence="1 2">
    <name type="scientific">Labilithrix luteola</name>
    <dbReference type="NCBI Taxonomy" id="1391654"/>
    <lineage>
        <taxon>Bacteria</taxon>
        <taxon>Pseudomonadati</taxon>
        <taxon>Myxococcota</taxon>
        <taxon>Polyangia</taxon>
        <taxon>Polyangiales</taxon>
        <taxon>Labilitrichaceae</taxon>
        <taxon>Labilithrix</taxon>
    </lineage>
</organism>